<dbReference type="HOGENOM" id="CLU_1674293_0_0_9"/>
<accession>C7RER1</accession>
<keyword evidence="3" id="KW-1185">Reference proteome</keyword>
<protein>
    <recommendedName>
        <fullName evidence="1">DUF5301 domain-containing protein</fullName>
    </recommendedName>
</protein>
<feature type="domain" description="DUF5301" evidence="1">
    <location>
        <begin position="25"/>
        <end position="123"/>
    </location>
</feature>
<dbReference type="OrthoDB" id="1692880at2"/>
<dbReference type="RefSeq" id="WP_015778570.1">
    <property type="nucleotide sequence ID" value="NC_013171.1"/>
</dbReference>
<dbReference type="Pfam" id="PF17225">
    <property type="entry name" value="DUF5301"/>
    <property type="match status" value="1"/>
</dbReference>
<reference evidence="2 3" key="1">
    <citation type="journal article" date="2009" name="Stand. Genomic Sci.">
        <title>Complete genome sequence of Anaerococcus prevotii type strain (PC1).</title>
        <authorList>
            <person name="Labutti K."/>
            <person name="Pukall R."/>
            <person name="Steenblock K."/>
            <person name="Glavina Del Rio T."/>
            <person name="Tice H."/>
            <person name="Copeland A."/>
            <person name="Cheng J.F."/>
            <person name="Lucas S."/>
            <person name="Chen F."/>
            <person name="Nolan M."/>
            <person name="Bruce D."/>
            <person name="Goodwin L."/>
            <person name="Pitluck S."/>
            <person name="Ivanova N."/>
            <person name="Mavromatis K."/>
            <person name="Ovchinnikova G."/>
            <person name="Pati A."/>
            <person name="Chen A."/>
            <person name="Palaniappan K."/>
            <person name="Land M."/>
            <person name="Hauser L."/>
            <person name="Chang Y.J."/>
            <person name="Jeffries C.D."/>
            <person name="Chain P."/>
            <person name="Saunders E."/>
            <person name="Brettin T."/>
            <person name="Detter J.C."/>
            <person name="Han C."/>
            <person name="Goker M."/>
            <person name="Bristow J."/>
            <person name="Eisen J.A."/>
            <person name="Markowitz V."/>
            <person name="Hugenholtz P."/>
            <person name="Kyrpides N.C."/>
            <person name="Klenk H.P."/>
            <person name="Lapidus A."/>
        </authorList>
    </citation>
    <scope>NUCLEOTIDE SEQUENCE [LARGE SCALE GENOMIC DNA]</scope>
    <source>
        <strain evidence="3">ATCC 9321 / DSM 20548 / JCM 6508 / NCTC 11806 / PC1</strain>
    </source>
</reference>
<dbReference type="EMBL" id="CP001708">
    <property type="protein sequence ID" value="ACV29674.1"/>
    <property type="molecule type" value="Genomic_DNA"/>
</dbReference>
<dbReference type="Gene3D" id="2.60.40.4250">
    <property type="match status" value="1"/>
</dbReference>
<dbReference type="eggNOG" id="ENOG50303SF">
    <property type="taxonomic scope" value="Bacteria"/>
</dbReference>
<evidence type="ECO:0000313" key="3">
    <source>
        <dbReference type="Proteomes" id="UP000002294"/>
    </source>
</evidence>
<gene>
    <name evidence="2" type="ordered locus">Apre_1653</name>
</gene>
<dbReference type="KEGG" id="apr:Apre_1653"/>
<dbReference type="InterPro" id="IPR033782">
    <property type="entry name" value="DUF5301"/>
</dbReference>
<proteinExistence type="predicted"/>
<organism evidence="2 3">
    <name type="scientific">Anaerococcus prevotii (strain ATCC 9321 / DSM 20548 / JCM 6508 / NCTC 11806 / PC1)</name>
    <name type="common">Peptostreptococcus prevotii</name>
    <name type="synonym">Peptococcus prevotii</name>
    <dbReference type="NCBI Taxonomy" id="525919"/>
    <lineage>
        <taxon>Bacteria</taxon>
        <taxon>Bacillati</taxon>
        <taxon>Bacillota</taxon>
        <taxon>Tissierellia</taxon>
        <taxon>Tissierellales</taxon>
        <taxon>Peptoniphilaceae</taxon>
        <taxon>Anaerococcus</taxon>
    </lineage>
</organism>
<name>C7RER1_ANAPD</name>
<dbReference type="AlphaFoldDB" id="C7RER1"/>
<dbReference type="Proteomes" id="UP000002294">
    <property type="component" value="Chromosome"/>
</dbReference>
<sequence length="157" mass="18155">MKKKYYLVLIGLIIIGVLLKIRPNKEGPSLPKADDVRSLSLIKIANDRGVEKRTINENNDIENFLQLLENSKRTKKESVSDFPNKDEFILVSIEMSEGGYIINTIHEEDKKLYFEQAYVGIYELSYKDISSFLKSTVKEEDKENISEDLEDILDDDF</sequence>
<dbReference type="STRING" id="525919.Apre_1653"/>
<evidence type="ECO:0000313" key="2">
    <source>
        <dbReference type="EMBL" id="ACV29674.1"/>
    </source>
</evidence>
<evidence type="ECO:0000259" key="1">
    <source>
        <dbReference type="Pfam" id="PF17225"/>
    </source>
</evidence>